<protein>
    <submittedName>
        <fullName evidence="1">Uncharacterized protein</fullName>
    </submittedName>
</protein>
<dbReference type="Proteomes" id="UP000289738">
    <property type="component" value="Chromosome B09"/>
</dbReference>
<dbReference type="EMBL" id="SDMP01000019">
    <property type="protein sequence ID" value="RYQ89896.1"/>
    <property type="molecule type" value="Genomic_DNA"/>
</dbReference>
<evidence type="ECO:0000313" key="2">
    <source>
        <dbReference type="Proteomes" id="UP000289738"/>
    </source>
</evidence>
<name>A0A444XJT5_ARAHY</name>
<gene>
    <name evidence="1" type="ORF">Ahy_B09g096293</name>
</gene>
<comment type="caution">
    <text evidence="1">The sequence shown here is derived from an EMBL/GenBank/DDBJ whole genome shotgun (WGS) entry which is preliminary data.</text>
</comment>
<proteinExistence type="predicted"/>
<keyword evidence="2" id="KW-1185">Reference proteome</keyword>
<organism evidence="1 2">
    <name type="scientific">Arachis hypogaea</name>
    <name type="common">Peanut</name>
    <dbReference type="NCBI Taxonomy" id="3818"/>
    <lineage>
        <taxon>Eukaryota</taxon>
        <taxon>Viridiplantae</taxon>
        <taxon>Streptophyta</taxon>
        <taxon>Embryophyta</taxon>
        <taxon>Tracheophyta</taxon>
        <taxon>Spermatophyta</taxon>
        <taxon>Magnoliopsida</taxon>
        <taxon>eudicotyledons</taxon>
        <taxon>Gunneridae</taxon>
        <taxon>Pentapetalae</taxon>
        <taxon>rosids</taxon>
        <taxon>fabids</taxon>
        <taxon>Fabales</taxon>
        <taxon>Fabaceae</taxon>
        <taxon>Papilionoideae</taxon>
        <taxon>50 kb inversion clade</taxon>
        <taxon>dalbergioids sensu lato</taxon>
        <taxon>Dalbergieae</taxon>
        <taxon>Pterocarpus clade</taxon>
        <taxon>Arachis</taxon>
    </lineage>
</organism>
<reference evidence="1 2" key="1">
    <citation type="submission" date="2019-01" db="EMBL/GenBank/DDBJ databases">
        <title>Sequencing of cultivated peanut Arachis hypogaea provides insights into genome evolution and oil improvement.</title>
        <authorList>
            <person name="Chen X."/>
        </authorList>
    </citation>
    <scope>NUCLEOTIDE SEQUENCE [LARGE SCALE GENOMIC DNA]</scope>
    <source>
        <strain evidence="2">cv. Fuhuasheng</strain>
        <tissue evidence="1">Leaves</tissue>
    </source>
</reference>
<dbReference type="STRING" id="3818.A0A444XJT5"/>
<sequence>MQIALFVSSFDVVRSGWLLNFLKDISATRIKKMQQNLSKVCVLGYVQSFAAETLQKISNETNANAQPLGPEDLVWRMMAGKVVNIKLHSRISQRVVQGSRNVCTCECRPGNVTNTIPIVS</sequence>
<evidence type="ECO:0000313" key="1">
    <source>
        <dbReference type="EMBL" id="RYQ89896.1"/>
    </source>
</evidence>
<dbReference type="AlphaFoldDB" id="A0A444XJT5"/>
<accession>A0A444XJT5</accession>